<protein>
    <recommendedName>
        <fullName evidence="1">Heterokaryon incompatibility domain-containing protein</fullName>
    </recommendedName>
</protein>
<dbReference type="Proteomes" id="UP001166286">
    <property type="component" value="Unassembled WGS sequence"/>
</dbReference>
<reference evidence="2" key="1">
    <citation type="submission" date="2023-03" db="EMBL/GenBank/DDBJ databases">
        <title>Complete genome of Cladonia borealis.</title>
        <authorList>
            <person name="Park H."/>
        </authorList>
    </citation>
    <scope>NUCLEOTIDE SEQUENCE</scope>
    <source>
        <strain evidence="2">ANT050790</strain>
    </source>
</reference>
<dbReference type="Pfam" id="PF06985">
    <property type="entry name" value="HET"/>
    <property type="match status" value="1"/>
</dbReference>
<accession>A0AA39V575</accession>
<feature type="domain" description="Heterokaryon incompatibility" evidence="1">
    <location>
        <begin position="327"/>
        <end position="406"/>
    </location>
</feature>
<gene>
    <name evidence="2" type="ORF">JMJ35_001170</name>
</gene>
<dbReference type="InterPro" id="IPR010730">
    <property type="entry name" value="HET"/>
</dbReference>
<sequence length="734" mass="83697">MEHLLNDQDYADLKHEIDDIPWLGFDHDSTKQYDIVIMQSYPLLRGWSQERLDAFKTETTPLSSLDELGMFQSWLFFGVWEAFLNRHLASKDFIFETSKGPVIRTRRLRDVIGYADSLISKSDLKEKERWARLLRHALDTALYWNRTLVVFRTPVSKIKENFDAVVQLTATCCEALNDLITIFPREIRDTGPNYSFWLDDSRSEGTLHKRLGARGWCKSLFGYLIHDTGLSTAQYATLMNANNASRLDHRSCSYDGCFARRVDPRNHLTRHTNDSCRCDFRKPNINSITLTYESGSFPLIDLDKIEGSQTILTDCVRSFQNGEDTPFVAISHVWSDGLCSDADTGLPLCQMSSLKQLAALCKNESTSYFHLTYIDTLCIPRDERIKKLAINTMARVYSTASIVLVLDSTLRTVDVGTSSAARVLLQIITSPWNHRLWTLQEALLARELIFAFHDGLYKAWDLLVRGNSIPTPIGSECQYKLCELLSGRKGMNVARIASLLRRRSSSVPADEFLAVASLLEIPIEPLTSKEGEDRCCEFWILVKHVPRGIVFQVQKKISIEGFRWAPRSLMGSKATTTMSTDGDAIVTATHGLRGTYDLLIIQRPQHLDFTDHRMYLLIVVPRRQIFCMASCWDRHRIWCDAVLVERLKPSTSLVGLQTTAAVCLSRKKEGSGLDAPQYEYKTRCGLFHDYDLHEREGPVDWDSTPGSESWRKFREMIDTNILCDVSEGQTIYLT</sequence>
<comment type="caution">
    <text evidence="2">The sequence shown here is derived from an EMBL/GenBank/DDBJ whole genome shotgun (WGS) entry which is preliminary data.</text>
</comment>
<evidence type="ECO:0000313" key="2">
    <source>
        <dbReference type="EMBL" id="KAK0516567.1"/>
    </source>
</evidence>
<keyword evidence="3" id="KW-1185">Reference proteome</keyword>
<organism evidence="2 3">
    <name type="scientific">Cladonia borealis</name>
    <dbReference type="NCBI Taxonomy" id="184061"/>
    <lineage>
        <taxon>Eukaryota</taxon>
        <taxon>Fungi</taxon>
        <taxon>Dikarya</taxon>
        <taxon>Ascomycota</taxon>
        <taxon>Pezizomycotina</taxon>
        <taxon>Lecanoromycetes</taxon>
        <taxon>OSLEUM clade</taxon>
        <taxon>Lecanoromycetidae</taxon>
        <taxon>Lecanorales</taxon>
        <taxon>Lecanorineae</taxon>
        <taxon>Cladoniaceae</taxon>
        <taxon>Cladonia</taxon>
    </lineage>
</organism>
<dbReference type="EMBL" id="JAFEKC020000002">
    <property type="protein sequence ID" value="KAK0516567.1"/>
    <property type="molecule type" value="Genomic_DNA"/>
</dbReference>
<dbReference type="AlphaFoldDB" id="A0AA39V575"/>
<name>A0AA39V575_9LECA</name>
<proteinExistence type="predicted"/>
<dbReference type="PANTHER" id="PTHR39596">
    <property type="match status" value="1"/>
</dbReference>
<dbReference type="PANTHER" id="PTHR39596:SF2">
    <property type="entry name" value="HET DOMAIN PROTEIN (AFU_ORTHOLOGUE AFUA_1G17550)-RELATED"/>
    <property type="match status" value="1"/>
</dbReference>
<evidence type="ECO:0000313" key="3">
    <source>
        <dbReference type="Proteomes" id="UP001166286"/>
    </source>
</evidence>
<evidence type="ECO:0000259" key="1">
    <source>
        <dbReference type="Pfam" id="PF06985"/>
    </source>
</evidence>